<name>A0A7Y9XYV1_9SPHN</name>
<sequence length="123" mass="12267">MRRTLASIRNRLDRTGIVLSGLCAAHCILGIVLVSLAGLGGGILLAPEIHEIGLALAVAIGLVTIGIGVARHKRPGPLLVGSAGLALMALALAAGHGLEEALLTIAGVALVASAHIGNLRHAC</sequence>
<protein>
    <recommendedName>
        <fullName evidence="4">MerC mercury resistance protein</fullName>
    </recommendedName>
</protein>
<keyword evidence="1" id="KW-1133">Transmembrane helix</keyword>
<dbReference type="InterPro" id="IPR004891">
    <property type="entry name" value="Mercury-R_MerC"/>
</dbReference>
<reference evidence="2 3" key="1">
    <citation type="submission" date="2020-07" db="EMBL/GenBank/DDBJ databases">
        <title>Genomic Encyclopedia of Type Strains, Phase IV (KMG-IV): sequencing the most valuable type-strain genomes for metagenomic binning, comparative biology and taxonomic classification.</title>
        <authorList>
            <person name="Goeker M."/>
        </authorList>
    </citation>
    <scope>NUCLEOTIDE SEQUENCE [LARGE SCALE GENOMIC DNA]</scope>
    <source>
        <strain evidence="2 3">DSM 29043</strain>
    </source>
</reference>
<organism evidence="2 3">
    <name type="scientific">Novosphingobium marinum</name>
    <dbReference type="NCBI Taxonomy" id="1514948"/>
    <lineage>
        <taxon>Bacteria</taxon>
        <taxon>Pseudomonadati</taxon>
        <taxon>Pseudomonadota</taxon>
        <taxon>Alphaproteobacteria</taxon>
        <taxon>Sphingomonadales</taxon>
        <taxon>Sphingomonadaceae</taxon>
        <taxon>Novosphingobium</taxon>
    </lineage>
</organism>
<dbReference type="Pfam" id="PF03203">
    <property type="entry name" value="MerC"/>
    <property type="match status" value="1"/>
</dbReference>
<keyword evidence="1" id="KW-0812">Transmembrane</keyword>
<dbReference type="GO" id="GO:0016020">
    <property type="term" value="C:membrane"/>
    <property type="evidence" value="ECO:0007669"/>
    <property type="project" value="InterPro"/>
</dbReference>
<evidence type="ECO:0008006" key="4">
    <source>
        <dbReference type="Google" id="ProtNLM"/>
    </source>
</evidence>
<proteinExistence type="predicted"/>
<dbReference type="Proteomes" id="UP000522081">
    <property type="component" value="Unassembled WGS sequence"/>
</dbReference>
<dbReference type="EMBL" id="JACBZF010000003">
    <property type="protein sequence ID" value="NYH95608.1"/>
    <property type="molecule type" value="Genomic_DNA"/>
</dbReference>
<evidence type="ECO:0000256" key="1">
    <source>
        <dbReference type="SAM" id="Phobius"/>
    </source>
</evidence>
<feature type="transmembrane region" description="Helical" evidence="1">
    <location>
        <begin position="21"/>
        <end position="46"/>
    </location>
</feature>
<dbReference type="GO" id="GO:0015097">
    <property type="term" value="F:mercury ion transmembrane transporter activity"/>
    <property type="evidence" value="ECO:0007669"/>
    <property type="project" value="InterPro"/>
</dbReference>
<feature type="transmembrane region" description="Helical" evidence="1">
    <location>
        <begin position="77"/>
        <end position="95"/>
    </location>
</feature>
<gene>
    <name evidence="2" type="ORF">FHS75_001937</name>
</gene>
<feature type="transmembrane region" description="Helical" evidence="1">
    <location>
        <begin position="52"/>
        <end position="70"/>
    </location>
</feature>
<accession>A0A7Y9XYV1</accession>
<evidence type="ECO:0000313" key="3">
    <source>
        <dbReference type="Proteomes" id="UP000522081"/>
    </source>
</evidence>
<dbReference type="RefSeq" id="WP_179407523.1">
    <property type="nucleotide sequence ID" value="NZ_BMGF01000003.1"/>
</dbReference>
<dbReference type="AlphaFoldDB" id="A0A7Y9XYV1"/>
<feature type="transmembrane region" description="Helical" evidence="1">
    <location>
        <begin position="101"/>
        <end position="119"/>
    </location>
</feature>
<keyword evidence="3" id="KW-1185">Reference proteome</keyword>
<evidence type="ECO:0000313" key="2">
    <source>
        <dbReference type="EMBL" id="NYH95608.1"/>
    </source>
</evidence>
<comment type="caution">
    <text evidence="2">The sequence shown here is derived from an EMBL/GenBank/DDBJ whole genome shotgun (WGS) entry which is preliminary data.</text>
</comment>
<keyword evidence="1" id="KW-0472">Membrane</keyword>